<feature type="domain" description="N-acetyltransferase" evidence="1">
    <location>
        <begin position="14"/>
        <end position="99"/>
    </location>
</feature>
<dbReference type="InterPro" id="IPR045057">
    <property type="entry name" value="Gcn5-rel_NAT"/>
</dbReference>
<sequence>MSSDAHPGPARAIRHDEAARRFEWTEEGHACVLDYTLDGAVASFTHTGVPAAVGGRGIAADLVRCGLETARARGWKVRPLCSYVAAYMRRHPEYQDLAA</sequence>
<reference evidence="2 3" key="1">
    <citation type="submission" date="2020-08" db="EMBL/GenBank/DDBJ databases">
        <title>Genomic Encyclopedia of Type Strains, Phase IV (KMG-IV): sequencing the most valuable type-strain genomes for metagenomic binning, comparative biology and taxonomic classification.</title>
        <authorList>
            <person name="Goeker M."/>
        </authorList>
    </citation>
    <scope>NUCLEOTIDE SEQUENCE [LARGE SCALE GENOMIC DNA]</scope>
    <source>
        <strain evidence="2 3">DSM 12141</strain>
    </source>
</reference>
<accession>A0A7W9WN18</accession>
<name>A0A7W9WN18_CASDE</name>
<dbReference type="PANTHER" id="PTHR31435:SF9">
    <property type="entry name" value="PROTEIN NATD1"/>
    <property type="match status" value="1"/>
</dbReference>
<dbReference type="SUPFAM" id="SSF55729">
    <property type="entry name" value="Acyl-CoA N-acyltransferases (Nat)"/>
    <property type="match status" value="1"/>
</dbReference>
<dbReference type="RefSeq" id="WP_052355835.1">
    <property type="nucleotide sequence ID" value="NZ_JACHIB010000005.1"/>
</dbReference>
<dbReference type="InterPro" id="IPR031165">
    <property type="entry name" value="GNAT_YJDJ"/>
</dbReference>
<gene>
    <name evidence="2" type="ORF">HNR28_001123</name>
</gene>
<evidence type="ECO:0000313" key="3">
    <source>
        <dbReference type="Proteomes" id="UP000541136"/>
    </source>
</evidence>
<organism evidence="2 3">
    <name type="scientific">Castellaniella defragrans</name>
    <name type="common">Alcaligenes defragrans</name>
    <dbReference type="NCBI Taxonomy" id="75697"/>
    <lineage>
        <taxon>Bacteria</taxon>
        <taxon>Pseudomonadati</taxon>
        <taxon>Pseudomonadota</taxon>
        <taxon>Betaproteobacteria</taxon>
        <taxon>Burkholderiales</taxon>
        <taxon>Alcaligenaceae</taxon>
        <taxon>Castellaniella</taxon>
    </lineage>
</organism>
<protein>
    <recommendedName>
        <fullName evidence="1">N-acetyltransferase domain-containing protein</fullName>
    </recommendedName>
</protein>
<proteinExistence type="predicted"/>
<dbReference type="PANTHER" id="PTHR31435">
    <property type="entry name" value="PROTEIN NATD1"/>
    <property type="match status" value="1"/>
</dbReference>
<dbReference type="Gene3D" id="3.40.630.30">
    <property type="match status" value="1"/>
</dbReference>
<evidence type="ECO:0000259" key="1">
    <source>
        <dbReference type="PROSITE" id="PS51729"/>
    </source>
</evidence>
<evidence type="ECO:0000313" key="2">
    <source>
        <dbReference type="EMBL" id="MBB6083088.1"/>
    </source>
</evidence>
<dbReference type="PROSITE" id="PS51729">
    <property type="entry name" value="GNAT_YJDJ"/>
    <property type="match status" value="1"/>
</dbReference>
<comment type="caution">
    <text evidence="2">The sequence shown here is derived from an EMBL/GenBank/DDBJ whole genome shotgun (WGS) entry which is preliminary data.</text>
</comment>
<dbReference type="Proteomes" id="UP000541136">
    <property type="component" value="Unassembled WGS sequence"/>
</dbReference>
<dbReference type="InterPro" id="IPR016181">
    <property type="entry name" value="Acyl_CoA_acyltransferase"/>
</dbReference>
<dbReference type="AlphaFoldDB" id="A0A7W9WN18"/>
<dbReference type="Pfam" id="PF14542">
    <property type="entry name" value="Acetyltransf_CG"/>
    <property type="match status" value="1"/>
</dbReference>
<dbReference type="EMBL" id="JACHIB010000005">
    <property type="protein sequence ID" value="MBB6083088.1"/>
    <property type="molecule type" value="Genomic_DNA"/>
</dbReference>